<reference evidence="1 2" key="1">
    <citation type="journal article" date="2009" name="J. Bacteriol.">
        <title>Complete genome sequence of Lactobacillus johnsonii FI9785, a competitive exclusion agent against pathogens in poultry.</title>
        <authorList>
            <person name="Wegmann U."/>
            <person name="Overweg K."/>
            <person name="Horn N."/>
            <person name="Goesmann A."/>
            <person name="Narbad A."/>
            <person name="Gasson M.J."/>
            <person name="Shearman C."/>
        </authorList>
    </citation>
    <scope>NUCLEOTIDE SEQUENCE [LARGE SCALE GENOMIC DNA]</scope>
    <source>
        <strain evidence="1 2">FI9785</strain>
    </source>
</reference>
<proteinExistence type="predicted"/>
<gene>
    <name evidence="1" type="primary">ps128</name>
    <name evidence="1" type="ordered locus">FI9785_830</name>
</gene>
<dbReference type="RefSeq" id="WP_012846012.1">
    <property type="nucleotide sequence ID" value="NC_013504.1"/>
</dbReference>
<evidence type="ECO:0000313" key="1">
    <source>
        <dbReference type="EMBL" id="CAX66703.1"/>
    </source>
</evidence>
<evidence type="ECO:0000313" key="2">
    <source>
        <dbReference type="Proteomes" id="UP000002627"/>
    </source>
</evidence>
<dbReference type="KEGG" id="ljf:FI9785_830"/>
<keyword evidence="2" id="KW-1185">Reference proteome</keyword>
<sequence>MYTIKLVNKDDKTLVYDIWDADRNEYVNQISVNRGDKSYKLKNGTKLSNSYEAGAYRSIIEAIDLNAAPKEYSNGWG</sequence>
<dbReference type="Proteomes" id="UP000002627">
    <property type="component" value="Chromosome"/>
</dbReference>
<name>D0R3P0_LACJF</name>
<dbReference type="HOGENOM" id="CLU_179237_0_0_9"/>
<dbReference type="EMBL" id="FN298497">
    <property type="protein sequence ID" value="CAX66703.1"/>
    <property type="molecule type" value="Genomic_DNA"/>
</dbReference>
<dbReference type="AlphaFoldDB" id="D0R3P0"/>
<protein>
    <submittedName>
        <fullName evidence="1">Uncharacterized protein</fullName>
    </submittedName>
</protein>
<accession>D0R3P0</accession>
<organism evidence="1 2">
    <name type="scientific">Lactobacillus johnsonii (strain FI9785)</name>
    <dbReference type="NCBI Taxonomy" id="633699"/>
    <lineage>
        <taxon>Bacteria</taxon>
        <taxon>Bacillati</taxon>
        <taxon>Bacillota</taxon>
        <taxon>Bacilli</taxon>
        <taxon>Lactobacillales</taxon>
        <taxon>Lactobacillaceae</taxon>
        <taxon>Lactobacillus</taxon>
    </lineage>
</organism>